<keyword evidence="3" id="KW-1185">Reference proteome</keyword>
<organism evidence="2 3">
    <name type="scientific">Mycena maculata</name>
    <dbReference type="NCBI Taxonomy" id="230809"/>
    <lineage>
        <taxon>Eukaryota</taxon>
        <taxon>Fungi</taxon>
        <taxon>Dikarya</taxon>
        <taxon>Basidiomycota</taxon>
        <taxon>Agaricomycotina</taxon>
        <taxon>Agaricomycetes</taxon>
        <taxon>Agaricomycetidae</taxon>
        <taxon>Agaricales</taxon>
        <taxon>Marasmiineae</taxon>
        <taxon>Mycenaceae</taxon>
        <taxon>Mycena</taxon>
    </lineage>
</organism>
<dbReference type="Proteomes" id="UP001215280">
    <property type="component" value="Unassembled WGS sequence"/>
</dbReference>
<feature type="region of interest" description="Disordered" evidence="1">
    <location>
        <begin position="133"/>
        <end position="300"/>
    </location>
</feature>
<accession>A0AAD7N775</accession>
<dbReference type="AlphaFoldDB" id="A0AAD7N775"/>
<gene>
    <name evidence="2" type="ORF">DFH07DRAFT_962223</name>
</gene>
<feature type="compositionally biased region" description="Acidic residues" evidence="1">
    <location>
        <begin position="578"/>
        <end position="592"/>
    </location>
</feature>
<proteinExistence type="predicted"/>
<feature type="compositionally biased region" description="Pro residues" evidence="1">
    <location>
        <begin position="167"/>
        <end position="178"/>
    </location>
</feature>
<evidence type="ECO:0000313" key="2">
    <source>
        <dbReference type="EMBL" id="KAJ7748326.1"/>
    </source>
</evidence>
<comment type="caution">
    <text evidence="2">The sequence shown here is derived from an EMBL/GenBank/DDBJ whole genome shotgun (WGS) entry which is preliminary data.</text>
</comment>
<evidence type="ECO:0000313" key="3">
    <source>
        <dbReference type="Proteomes" id="UP001215280"/>
    </source>
</evidence>
<feature type="compositionally biased region" description="Low complexity" evidence="1">
    <location>
        <begin position="608"/>
        <end position="626"/>
    </location>
</feature>
<evidence type="ECO:0000256" key="1">
    <source>
        <dbReference type="SAM" id="MobiDB-lite"/>
    </source>
</evidence>
<feature type="region of interest" description="Disordered" evidence="1">
    <location>
        <begin position="574"/>
        <end position="643"/>
    </location>
</feature>
<protein>
    <submittedName>
        <fullName evidence="2">Uncharacterized protein</fullName>
    </submittedName>
</protein>
<reference evidence="2" key="1">
    <citation type="submission" date="2023-03" db="EMBL/GenBank/DDBJ databases">
        <title>Massive genome expansion in bonnet fungi (Mycena s.s.) driven by repeated elements and novel gene families across ecological guilds.</title>
        <authorList>
            <consortium name="Lawrence Berkeley National Laboratory"/>
            <person name="Harder C.B."/>
            <person name="Miyauchi S."/>
            <person name="Viragh M."/>
            <person name="Kuo A."/>
            <person name="Thoen E."/>
            <person name="Andreopoulos B."/>
            <person name="Lu D."/>
            <person name="Skrede I."/>
            <person name="Drula E."/>
            <person name="Henrissat B."/>
            <person name="Morin E."/>
            <person name="Kohler A."/>
            <person name="Barry K."/>
            <person name="LaButti K."/>
            <person name="Morin E."/>
            <person name="Salamov A."/>
            <person name="Lipzen A."/>
            <person name="Mereny Z."/>
            <person name="Hegedus B."/>
            <person name="Baldrian P."/>
            <person name="Stursova M."/>
            <person name="Weitz H."/>
            <person name="Taylor A."/>
            <person name="Grigoriev I.V."/>
            <person name="Nagy L.G."/>
            <person name="Martin F."/>
            <person name="Kauserud H."/>
        </authorList>
    </citation>
    <scope>NUCLEOTIDE SEQUENCE</scope>
    <source>
        <strain evidence="2">CBHHK188m</strain>
    </source>
</reference>
<name>A0AAD7N775_9AGAR</name>
<dbReference type="EMBL" id="JARJLG010000090">
    <property type="protein sequence ID" value="KAJ7748326.1"/>
    <property type="molecule type" value="Genomic_DNA"/>
</dbReference>
<sequence>MGSPKSKPTATRPKARPKVSSSSRLFDAFNHPLAYSLGLHLLAPDSIIDYACPELKACVMSALPVLRYLKRNIDLHDLSVEARVFYGGINHIMERLHTIPQEWYDLCVDEDIYPSDAASLIKVIPPLRTKISLGPGDHRPLGKTFANYDQTDPTPAQIHTFLSNLPAIPPRSPSPAPEPEAEPGPVASSSRLIAHVAVPAGPTKKRPRELEDDDSAVSDAGAPSDDPAPAPEPKTSRVRRTKRSKTDEGSPETARPSKRKKSKGKAKEEVASNKIPDAPHRRNRSPGAKAASRSDKDPDATKISKLIAARVQQAKDAKAGTPVQLNVDLDSDNYNLGDPDDIYLYLVRKKAQLAPDRFFTGYPTTTAHRRLDSDTYVNRFESLELIDVQKILEVDIKDTLIPEEPCMFCILHRVECVPIAFGHGCLNCFLKGFRFCRHTATMSELIKFHTEFAERFAEASHTTGIIVDQFQRTATRLASITALYNDVSIDFAEAFDHLVCHFNDCVEKFGDEAFATRFSDSSLAVRTHPADLVAQFRGTFKSFKNLDMSDVDFGKPPRPLSTARALIDIARDTSESVEAVDADTDGEEEEEESRPATPLKTASKPSLRPSAAKPSSTPKKPASKPSPARPPSTQSRAVPKDKE</sequence>